<accession>A0A2R5EGR2</accession>
<evidence type="ECO:0000313" key="9">
    <source>
        <dbReference type="Proteomes" id="UP000245202"/>
    </source>
</evidence>
<keyword evidence="3" id="KW-1003">Cell membrane</keyword>
<dbReference type="Proteomes" id="UP000245202">
    <property type="component" value="Unassembled WGS sequence"/>
</dbReference>
<dbReference type="GO" id="GO:0005886">
    <property type="term" value="C:plasma membrane"/>
    <property type="evidence" value="ECO:0007669"/>
    <property type="project" value="UniProtKB-SubCell"/>
</dbReference>
<organism evidence="8 9">
    <name type="scientific">Paenibacillus agaridevorans</name>
    <dbReference type="NCBI Taxonomy" id="171404"/>
    <lineage>
        <taxon>Bacteria</taxon>
        <taxon>Bacillati</taxon>
        <taxon>Bacillota</taxon>
        <taxon>Bacilli</taxon>
        <taxon>Bacillales</taxon>
        <taxon>Paenibacillaceae</taxon>
        <taxon>Paenibacillus</taxon>
    </lineage>
</organism>
<dbReference type="SUPFAM" id="SSF161098">
    <property type="entry name" value="MetI-like"/>
    <property type="match status" value="1"/>
</dbReference>
<evidence type="ECO:0000256" key="5">
    <source>
        <dbReference type="ARBA" id="ARBA00022989"/>
    </source>
</evidence>
<protein>
    <submittedName>
        <fullName evidence="8">Putative carbohydrate ABC transporter permease</fullName>
    </submittedName>
</protein>
<evidence type="ECO:0000313" key="8">
    <source>
        <dbReference type="EMBL" id="GBG05756.1"/>
    </source>
</evidence>
<dbReference type="Gene3D" id="1.10.3720.10">
    <property type="entry name" value="MetI-like"/>
    <property type="match status" value="1"/>
</dbReference>
<feature type="non-terminal residue" evidence="8">
    <location>
        <position position="95"/>
    </location>
</feature>
<evidence type="ECO:0000256" key="1">
    <source>
        <dbReference type="ARBA" id="ARBA00004651"/>
    </source>
</evidence>
<feature type="transmembrane region" description="Helical" evidence="7">
    <location>
        <begin position="14"/>
        <end position="36"/>
    </location>
</feature>
<evidence type="ECO:0000256" key="7">
    <source>
        <dbReference type="SAM" id="Phobius"/>
    </source>
</evidence>
<keyword evidence="5 7" id="KW-1133">Transmembrane helix</keyword>
<proteinExistence type="predicted"/>
<evidence type="ECO:0000256" key="2">
    <source>
        <dbReference type="ARBA" id="ARBA00022448"/>
    </source>
</evidence>
<dbReference type="PANTHER" id="PTHR43744:SF8">
    <property type="entry name" value="SN-GLYCEROL-3-PHOSPHATE TRANSPORT SYSTEM PERMEASE PROTEIN UGPE"/>
    <property type="match status" value="1"/>
</dbReference>
<sequence>MNTRSAKRKNPKGITLEIILIIAAFLFLYPIFYLILTSFKSPAQINQPLAMPDSLYWGHYEKAIEKVNVLLGLFNTSVISVGSIGLLVIISSMAG</sequence>
<comment type="subcellular location">
    <subcellularLocation>
        <location evidence="1">Cell membrane</location>
        <topology evidence="1">Multi-pass membrane protein</topology>
    </subcellularLocation>
</comment>
<dbReference type="PANTHER" id="PTHR43744">
    <property type="entry name" value="ABC TRANSPORTER PERMEASE PROTEIN MG189-RELATED-RELATED"/>
    <property type="match status" value="1"/>
</dbReference>
<dbReference type="EMBL" id="BDQX01000021">
    <property type="protein sequence ID" value="GBG05756.1"/>
    <property type="molecule type" value="Genomic_DNA"/>
</dbReference>
<evidence type="ECO:0000256" key="3">
    <source>
        <dbReference type="ARBA" id="ARBA00022475"/>
    </source>
</evidence>
<reference evidence="8 9" key="1">
    <citation type="submission" date="2017-08" db="EMBL/GenBank/DDBJ databases">
        <title>Substantial Increase in Enzyme Production by Combined Drug-Resistance Mutations in Paenibacillus agaridevorans.</title>
        <authorList>
            <person name="Tanaka Y."/>
            <person name="Funane K."/>
            <person name="Hosaka T."/>
            <person name="Shiwa Y."/>
            <person name="Fujita N."/>
            <person name="Miyazaki T."/>
            <person name="Yoshikawa H."/>
            <person name="Murakami K."/>
            <person name="Kasahara K."/>
            <person name="Inaoka T."/>
            <person name="Hiraga Y."/>
            <person name="Ochi K."/>
        </authorList>
    </citation>
    <scope>NUCLEOTIDE SEQUENCE [LARGE SCALE GENOMIC DNA]</scope>
    <source>
        <strain evidence="8 9">T-3040</strain>
    </source>
</reference>
<keyword evidence="2" id="KW-0813">Transport</keyword>
<keyword evidence="9" id="KW-1185">Reference proteome</keyword>
<keyword evidence="6 7" id="KW-0472">Membrane</keyword>
<gene>
    <name evidence="8" type="ORF">PAT3040_00241</name>
</gene>
<name>A0A2R5EGR2_9BACL</name>
<evidence type="ECO:0000256" key="4">
    <source>
        <dbReference type="ARBA" id="ARBA00022692"/>
    </source>
</evidence>
<comment type="caution">
    <text evidence="8">The sequence shown here is derived from an EMBL/GenBank/DDBJ whole genome shotgun (WGS) entry which is preliminary data.</text>
</comment>
<feature type="transmembrane region" description="Helical" evidence="7">
    <location>
        <begin position="69"/>
        <end position="90"/>
    </location>
</feature>
<evidence type="ECO:0000256" key="6">
    <source>
        <dbReference type="ARBA" id="ARBA00023136"/>
    </source>
</evidence>
<keyword evidence="4 7" id="KW-0812">Transmembrane</keyword>
<dbReference type="InterPro" id="IPR035906">
    <property type="entry name" value="MetI-like_sf"/>
</dbReference>
<dbReference type="AlphaFoldDB" id="A0A2R5EGR2"/>